<keyword evidence="2" id="KW-1185">Reference proteome</keyword>
<protein>
    <submittedName>
        <fullName evidence="1">Uncharacterized protein</fullName>
    </submittedName>
</protein>
<reference evidence="1 2" key="1">
    <citation type="submission" date="2020-04" db="EMBL/GenBank/DDBJ databases">
        <authorList>
            <person name="Yin C."/>
        </authorList>
    </citation>
    <scope>NUCLEOTIDE SEQUENCE [LARGE SCALE GENOMIC DNA]</scope>
    <source>
        <strain evidence="1 2">Ae27</strain>
    </source>
</reference>
<dbReference type="Proteomes" id="UP000570474">
    <property type="component" value="Unassembled WGS sequence"/>
</dbReference>
<proteinExistence type="predicted"/>
<evidence type="ECO:0000313" key="2">
    <source>
        <dbReference type="Proteomes" id="UP000570474"/>
    </source>
</evidence>
<dbReference type="AlphaFoldDB" id="A0A847S245"/>
<organism evidence="1 2">
    <name type="scientific">Chitinophaga varians</name>
    <dbReference type="NCBI Taxonomy" id="2202339"/>
    <lineage>
        <taxon>Bacteria</taxon>
        <taxon>Pseudomonadati</taxon>
        <taxon>Bacteroidota</taxon>
        <taxon>Chitinophagia</taxon>
        <taxon>Chitinophagales</taxon>
        <taxon>Chitinophagaceae</taxon>
        <taxon>Chitinophaga</taxon>
    </lineage>
</organism>
<name>A0A847S245_9BACT</name>
<sequence>MFKQPPVTLFLFFVFVMMPFAGRAQLDSAAYKIFVRDISRAPRMSLGYLEYGQPFELTMVYTFSNGKKTVRYFPDEVLNSVSRDLSECERVLKRTKWQDIYPALKTADNFSIVIPMVFRFLNGPGMTKEEEQAVIGKLFDFTDKVDPPYQISDIVFVNFFKQIR</sequence>
<accession>A0A847S245</accession>
<dbReference type="RefSeq" id="WP_168873464.1">
    <property type="nucleotide sequence ID" value="NZ_JABAIA010000003.1"/>
</dbReference>
<evidence type="ECO:0000313" key="1">
    <source>
        <dbReference type="EMBL" id="NLR67505.1"/>
    </source>
</evidence>
<comment type="caution">
    <text evidence="1">The sequence shown here is derived from an EMBL/GenBank/DDBJ whole genome shotgun (WGS) entry which is preliminary data.</text>
</comment>
<dbReference type="EMBL" id="JABAIA010000003">
    <property type="protein sequence ID" value="NLR67505.1"/>
    <property type="molecule type" value="Genomic_DNA"/>
</dbReference>
<gene>
    <name evidence="1" type="ORF">HGH92_24585</name>
</gene>